<keyword evidence="2" id="KW-1185">Reference proteome</keyword>
<organism evidence="1 2">
    <name type="scientific">Trinickia dinghuensis</name>
    <dbReference type="NCBI Taxonomy" id="2291023"/>
    <lineage>
        <taxon>Bacteria</taxon>
        <taxon>Pseudomonadati</taxon>
        <taxon>Pseudomonadota</taxon>
        <taxon>Betaproteobacteria</taxon>
        <taxon>Burkholderiales</taxon>
        <taxon>Burkholderiaceae</taxon>
        <taxon>Trinickia</taxon>
    </lineage>
</organism>
<proteinExistence type="predicted"/>
<dbReference type="EMBL" id="QRGA01000001">
    <property type="protein sequence ID" value="RDV00536.1"/>
    <property type="molecule type" value="Genomic_DNA"/>
</dbReference>
<dbReference type="Proteomes" id="UP000256838">
    <property type="component" value="Unassembled WGS sequence"/>
</dbReference>
<protein>
    <submittedName>
        <fullName evidence="1">Uncharacterized protein</fullName>
    </submittedName>
</protein>
<comment type="caution">
    <text evidence="1">The sequence shown here is derived from an EMBL/GenBank/DDBJ whole genome shotgun (WGS) entry which is preliminary data.</text>
</comment>
<accession>A0A3D8K6L8</accession>
<sequence>MVASACMPHVNATTRDFTALTLSRECGLDHERATTGTIAPVASIRDDALAKICVAFIMANDGLRKTAGTKQSANCNAHQSMGMVACAASNGVGRLTGAYPK</sequence>
<reference evidence="1 2" key="1">
    <citation type="submission" date="2018-08" db="EMBL/GenBank/DDBJ databases">
        <title>Paraburkholderia sp. DHOM06 isolated from forest soil.</title>
        <authorList>
            <person name="Gao Z.-H."/>
            <person name="Qiu L.-H."/>
        </authorList>
    </citation>
    <scope>NUCLEOTIDE SEQUENCE [LARGE SCALE GENOMIC DNA]</scope>
    <source>
        <strain evidence="1 2">DHOM06</strain>
    </source>
</reference>
<evidence type="ECO:0000313" key="2">
    <source>
        <dbReference type="Proteomes" id="UP000256838"/>
    </source>
</evidence>
<evidence type="ECO:0000313" key="1">
    <source>
        <dbReference type="EMBL" id="RDV00536.1"/>
    </source>
</evidence>
<gene>
    <name evidence="1" type="ORF">DWV00_01800</name>
</gene>
<dbReference type="AlphaFoldDB" id="A0A3D8K6L8"/>
<name>A0A3D8K6L8_9BURK</name>